<dbReference type="GO" id="GO:0005737">
    <property type="term" value="C:cytoplasm"/>
    <property type="evidence" value="ECO:0007669"/>
    <property type="project" value="TreeGrafter"/>
</dbReference>
<dbReference type="InterPro" id="IPR050325">
    <property type="entry name" value="Prot/Nucl_acid_deglycase"/>
</dbReference>
<dbReference type="Gene3D" id="3.40.50.880">
    <property type="match status" value="1"/>
</dbReference>
<evidence type="ECO:0000256" key="2">
    <source>
        <dbReference type="ARBA" id="ARBA00023239"/>
    </source>
</evidence>
<dbReference type="InterPro" id="IPR029062">
    <property type="entry name" value="Class_I_gatase-like"/>
</dbReference>
<dbReference type="PANTHER" id="PTHR48094">
    <property type="entry name" value="PROTEIN/NUCLEIC ACID DEGLYCASE DJ-1-RELATED"/>
    <property type="match status" value="1"/>
</dbReference>
<dbReference type="CDD" id="cd03141">
    <property type="entry name" value="GATase1_Hsp31_like"/>
    <property type="match status" value="1"/>
</dbReference>
<accession>A0A3D8YEJ5</accession>
<dbReference type="Pfam" id="PF01965">
    <property type="entry name" value="DJ-1_PfpI"/>
    <property type="match status" value="1"/>
</dbReference>
<dbReference type="EMBL" id="QNUL01000008">
    <property type="protein sequence ID" value="REA61296.1"/>
    <property type="molecule type" value="Genomic_DNA"/>
</dbReference>
<comment type="caution">
    <text evidence="5">The sequence shown here is derived from an EMBL/GenBank/DDBJ whole genome shotgun (WGS) entry which is preliminary data.</text>
</comment>
<dbReference type="SUPFAM" id="SSF52317">
    <property type="entry name" value="Class I glutamine amidotransferase-like"/>
    <property type="match status" value="1"/>
</dbReference>
<name>A0A3D8YEJ5_9BACT</name>
<evidence type="ECO:0000256" key="3">
    <source>
        <dbReference type="ARBA" id="ARBA00038493"/>
    </source>
</evidence>
<keyword evidence="2" id="KW-0456">Lyase</keyword>
<dbReference type="AlphaFoldDB" id="A0A3D8YEJ5"/>
<protein>
    <submittedName>
        <fullName evidence="5">Type 1 glutamine amidotransferase domain-containing protein</fullName>
    </submittedName>
</protein>
<evidence type="ECO:0000313" key="6">
    <source>
        <dbReference type="Proteomes" id="UP000256373"/>
    </source>
</evidence>
<dbReference type="GO" id="GO:0019172">
    <property type="term" value="F:glyoxalase III activity"/>
    <property type="evidence" value="ECO:0007669"/>
    <property type="project" value="TreeGrafter"/>
</dbReference>
<comment type="similarity">
    <text evidence="3">Belongs to the peptidase C56 family. HSP31-like subfamily.</text>
</comment>
<keyword evidence="6" id="KW-1185">Reference proteome</keyword>
<keyword evidence="5" id="KW-0808">Transferase</keyword>
<dbReference type="GO" id="GO:0019243">
    <property type="term" value="P:methylglyoxal catabolic process to D-lactate via S-lactoyl-glutathione"/>
    <property type="evidence" value="ECO:0007669"/>
    <property type="project" value="TreeGrafter"/>
</dbReference>
<keyword evidence="1" id="KW-0346">Stress response</keyword>
<evidence type="ECO:0000256" key="1">
    <source>
        <dbReference type="ARBA" id="ARBA00023016"/>
    </source>
</evidence>
<dbReference type="RefSeq" id="WP_115831269.1">
    <property type="nucleotide sequence ID" value="NZ_QNUL01000008.1"/>
</dbReference>
<proteinExistence type="inferred from homology"/>
<dbReference type="Proteomes" id="UP000256373">
    <property type="component" value="Unassembled WGS sequence"/>
</dbReference>
<evidence type="ECO:0000259" key="4">
    <source>
        <dbReference type="Pfam" id="PF01965"/>
    </source>
</evidence>
<sequence length="226" mass="25605">MKVLIVCTNHDTYPSKSGKTGSWLSELTHFYDVMIRRRVLIDIVSPQGGHIPIDERSLDLKDEVNQQYWDDETFQQKITNSLAPEQVHAEDYRLIYFSGGHGAMWDLTSNPALEKMARTIYENNGIVSAVSYGVCGLLNIKLSDGSLLINDKYLTGLSNVEETLQAFVSEVPFSLEDKLKENGAHYTKSMIPFMEFIELDERLITGQNPHSARKIASKALEELFEK</sequence>
<dbReference type="OrthoDB" id="9792284at2"/>
<dbReference type="InterPro" id="IPR002818">
    <property type="entry name" value="DJ-1/PfpI"/>
</dbReference>
<dbReference type="PANTHER" id="PTHR48094:SF11">
    <property type="entry name" value="GLUTATHIONE-INDEPENDENT GLYOXALASE HSP31-RELATED"/>
    <property type="match status" value="1"/>
</dbReference>
<organism evidence="5 6">
    <name type="scientific">Dyadobacter luteus</name>
    <dbReference type="NCBI Taxonomy" id="2259619"/>
    <lineage>
        <taxon>Bacteria</taxon>
        <taxon>Pseudomonadati</taxon>
        <taxon>Bacteroidota</taxon>
        <taxon>Cytophagia</taxon>
        <taxon>Cytophagales</taxon>
        <taxon>Spirosomataceae</taxon>
        <taxon>Dyadobacter</taxon>
    </lineage>
</organism>
<keyword evidence="5" id="KW-0315">Glutamine amidotransferase</keyword>
<evidence type="ECO:0000313" key="5">
    <source>
        <dbReference type="EMBL" id="REA61296.1"/>
    </source>
</evidence>
<gene>
    <name evidence="5" type="ORF">DSL64_12680</name>
</gene>
<reference evidence="5 6" key="1">
    <citation type="submission" date="2018-07" db="EMBL/GenBank/DDBJ databases">
        <title>Dyadobacter roseus sp. nov., isolated from rose rhizosphere soil.</title>
        <authorList>
            <person name="Chen L."/>
        </authorList>
    </citation>
    <scope>NUCLEOTIDE SEQUENCE [LARGE SCALE GENOMIC DNA]</scope>
    <source>
        <strain evidence="5 6">RS19</strain>
    </source>
</reference>
<dbReference type="GO" id="GO:0016740">
    <property type="term" value="F:transferase activity"/>
    <property type="evidence" value="ECO:0007669"/>
    <property type="project" value="UniProtKB-KW"/>
</dbReference>
<feature type="domain" description="DJ-1/PfpI" evidence="4">
    <location>
        <begin position="27"/>
        <end position="221"/>
    </location>
</feature>